<keyword evidence="3 4" id="KW-0658">Purine biosynthesis</keyword>
<feature type="binding site" evidence="4">
    <location>
        <position position="109"/>
    </location>
    <ligand>
        <name>(6R)-10-formyltetrahydrofolate</name>
        <dbReference type="ChEBI" id="CHEBI:195366"/>
    </ligand>
</feature>
<dbReference type="InterPro" id="IPR036477">
    <property type="entry name" value="Formyl_transf_N_sf"/>
</dbReference>
<feature type="binding site" evidence="4">
    <location>
        <position position="67"/>
    </location>
    <ligand>
        <name>(6R)-10-formyltetrahydrofolate</name>
        <dbReference type="ChEBI" id="CHEBI:195366"/>
    </ligand>
</feature>
<evidence type="ECO:0000256" key="2">
    <source>
        <dbReference type="ARBA" id="ARBA00022679"/>
    </source>
</evidence>
<dbReference type="PANTHER" id="PTHR43369:SF2">
    <property type="entry name" value="PHOSPHORIBOSYLGLYCINAMIDE FORMYLTRANSFERASE"/>
    <property type="match status" value="1"/>
</dbReference>
<dbReference type="Proteomes" id="UP000011717">
    <property type="component" value="Unassembled WGS sequence"/>
</dbReference>
<proteinExistence type="inferred from homology"/>
<dbReference type="OrthoDB" id="9806170at2"/>
<feature type="binding site" evidence="4">
    <location>
        <begin position="92"/>
        <end position="95"/>
    </location>
    <ligand>
        <name>(6R)-10-formyltetrahydrofolate</name>
        <dbReference type="ChEBI" id="CHEBI:195366"/>
    </ligand>
</feature>
<feature type="site" description="Raises pKa of active site His" evidence="4">
    <location>
        <position position="147"/>
    </location>
</feature>
<reference evidence="7 8" key="1">
    <citation type="journal article" date="2013" name="Genome Announc.">
        <title>Draft Genome Sequence of Strain JLT2015T, Belonging to the Family Sphingomonadaceae of the Alphaproteobacteria.</title>
        <authorList>
            <person name="Tang K."/>
            <person name="Liu K."/>
            <person name="Li S."/>
            <person name="Jiao N."/>
        </authorList>
    </citation>
    <scope>NUCLEOTIDE SEQUENCE [LARGE SCALE GENOMIC DNA]</scope>
    <source>
        <strain evidence="7 8">JLT2015</strain>
    </source>
</reference>
<evidence type="ECO:0000313" key="8">
    <source>
        <dbReference type="Proteomes" id="UP000011717"/>
    </source>
</evidence>
<feature type="chain" id="PRO_5004025606" description="Phosphoribosylglycinamide formyltransferase" evidence="5">
    <location>
        <begin position="20"/>
        <end position="318"/>
    </location>
</feature>
<comment type="pathway">
    <text evidence="1 4">Purine metabolism; IMP biosynthesis via de novo pathway; N(2)-formyl-N(1)-(5-phospho-D-ribosyl)glycinamide from N(1)-(5-phospho-D-ribosyl)glycinamide (10-formyl THF route): step 1/1.</text>
</comment>
<keyword evidence="8" id="KW-1185">Reference proteome</keyword>
<evidence type="ECO:0000256" key="4">
    <source>
        <dbReference type="HAMAP-Rule" id="MF_01930"/>
    </source>
</evidence>
<dbReference type="Pfam" id="PF04237">
    <property type="entry name" value="YjbR"/>
    <property type="match status" value="1"/>
</dbReference>
<dbReference type="SUPFAM" id="SSF53328">
    <property type="entry name" value="Formyltransferase"/>
    <property type="match status" value="1"/>
</dbReference>
<dbReference type="InterPro" id="IPR002376">
    <property type="entry name" value="Formyl_transf_N"/>
</dbReference>
<name>M2SG85_9SPHN</name>
<dbReference type="Gene3D" id="3.90.1150.30">
    <property type="match status" value="1"/>
</dbReference>
<gene>
    <name evidence="4" type="primary">purN</name>
    <name evidence="7" type="ORF">C725_0300</name>
</gene>
<dbReference type="GO" id="GO:0004644">
    <property type="term" value="F:phosphoribosylglycinamide formyltransferase activity"/>
    <property type="evidence" value="ECO:0007669"/>
    <property type="project" value="UniProtKB-UniRule"/>
</dbReference>
<accession>M2SG85</accession>
<dbReference type="UniPathway" id="UPA00074">
    <property type="reaction ID" value="UER00126"/>
</dbReference>
<protein>
    <recommendedName>
        <fullName evidence="4">Phosphoribosylglycinamide formyltransferase</fullName>
        <ecNumber evidence="4">2.1.2.2</ecNumber>
    </recommendedName>
    <alternativeName>
        <fullName evidence="4">5'-phosphoribosylglycinamide transformylase</fullName>
    </alternativeName>
    <alternativeName>
        <fullName evidence="4">GAR transformylase</fullName>
        <shortName evidence="4">GART</shortName>
    </alternativeName>
</protein>
<dbReference type="InterPro" id="IPR038056">
    <property type="entry name" value="YjbR-like_sf"/>
</dbReference>
<dbReference type="GO" id="GO:0006189">
    <property type="term" value="P:'de novo' IMP biosynthetic process"/>
    <property type="evidence" value="ECO:0007669"/>
    <property type="project" value="UniProtKB-UniRule"/>
</dbReference>
<dbReference type="InterPro" id="IPR058532">
    <property type="entry name" value="YjbR/MT2646/Rv2570-like"/>
</dbReference>
<evidence type="ECO:0000256" key="1">
    <source>
        <dbReference type="ARBA" id="ARBA00005054"/>
    </source>
</evidence>
<dbReference type="AlphaFoldDB" id="M2SG85"/>
<evidence type="ECO:0000256" key="3">
    <source>
        <dbReference type="ARBA" id="ARBA00022755"/>
    </source>
</evidence>
<comment type="caution">
    <text evidence="7">The sequence shown here is derived from an EMBL/GenBank/DDBJ whole genome shotgun (WGS) entry which is preliminary data.</text>
</comment>
<organism evidence="7 8">
    <name type="scientific">Pacificimonas flava</name>
    <dbReference type="NCBI Taxonomy" id="1234595"/>
    <lineage>
        <taxon>Bacteria</taxon>
        <taxon>Pseudomonadati</taxon>
        <taxon>Pseudomonadota</taxon>
        <taxon>Alphaproteobacteria</taxon>
        <taxon>Sphingomonadales</taxon>
        <taxon>Sphingosinicellaceae</taxon>
        <taxon>Pacificimonas</taxon>
    </lineage>
</organism>
<evidence type="ECO:0000259" key="6">
    <source>
        <dbReference type="Pfam" id="PF00551"/>
    </source>
</evidence>
<comment type="function">
    <text evidence="4">Catalyzes the transfer of a formyl group from 10-formyltetrahydrofolate to 5-phospho-ribosyl-glycinamide (GAR), producing 5-phospho-ribosyl-N-formylglycinamide (FGAR) and tetrahydrofolate.</text>
</comment>
<dbReference type="EMBL" id="AMRV01000001">
    <property type="protein sequence ID" value="EMD84370.1"/>
    <property type="molecule type" value="Genomic_DNA"/>
</dbReference>
<dbReference type="CDD" id="cd08645">
    <property type="entry name" value="FMT_core_GART"/>
    <property type="match status" value="1"/>
</dbReference>
<dbReference type="PATRIC" id="fig|1234595.3.peg.300"/>
<evidence type="ECO:0000313" key="7">
    <source>
        <dbReference type="EMBL" id="EMD84370.1"/>
    </source>
</evidence>
<evidence type="ECO:0000256" key="5">
    <source>
        <dbReference type="SAM" id="SignalP"/>
    </source>
</evidence>
<dbReference type="InterPro" id="IPR004607">
    <property type="entry name" value="GART"/>
</dbReference>
<keyword evidence="2 4" id="KW-0808">Transferase</keyword>
<dbReference type="Pfam" id="PF00551">
    <property type="entry name" value="Formyl_trans_N"/>
    <property type="match status" value="1"/>
</dbReference>
<feature type="binding site" evidence="4">
    <location>
        <begin position="15"/>
        <end position="17"/>
    </location>
    <ligand>
        <name>N(1)-(5-phospho-beta-D-ribosyl)glycinamide</name>
        <dbReference type="ChEBI" id="CHEBI:143788"/>
    </ligand>
</feature>
<feature type="domain" description="Formyl transferase N-terminal" evidence="6">
    <location>
        <begin position="6"/>
        <end position="184"/>
    </location>
</feature>
<sequence length="318" mass="35117">MHRRARVAVLISGRGSNMAALLYASRAADAAYDVVLVGSNNPDAEGLKLAAAEGVAVWAHDHRGMSRSAFDDLITNALLEANADYVALAGYMRLLSTEFVNRWAGRLLNIHPSLLPKYKGLDTHARAIDAGDSHGGCSVHIVTPELDDGPVLASIPVAIQQDDTPQTLAARVIHAEHQLYPRALSDYVSRPYNPEWLLEKVRTLALALPQTEESISHGAPAFRAKKGKFFAHFSDRHHGDERIALLVKTSGQDELANLLDADAELYHRPAYYGASDWIGIRLDRRDTDWEHVADWLSKSWRRTAPKSLTKLMDAADEF</sequence>
<keyword evidence="5" id="KW-0732">Signal</keyword>
<dbReference type="RefSeq" id="WP_008599703.1">
    <property type="nucleotide sequence ID" value="NZ_AMRV01000001.1"/>
</dbReference>
<comment type="catalytic activity">
    <reaction evidence="4">
        <text>N(1)-(5-phospho-beta-D-ribosyl)glycinamide + (6R)-10-formyltetrahydrofolate = N(2)-formyl-N(1)-(5-phospho-beta-D-ribosyl)glycinamide + (6S)-5,6,7,8-tetrahydrofolate + H(+)</text>
        <dbReference type="Rhea" id="RHEA:15053"/>
        <dbReference type="ChEBI" id="CHEBI:15378"/>
        <dbReference type="ChEBI" id="CHEBI:57453"/>
        <dbReference type="ChEBI" id="CHEBI:143788"/>
        <dbReference type="ChEBI" id="CHEBI:147286"/>
        <dbReference type="ChEBI" id="CHEBI:195366"/>
        <dbReference type="EC" id="2.1.2.2"/>
    </reaction>
</comment>
<dbReference type="PANTHER" id="PTHR43369">
    <property type="entry name" value="PHOSPHORIBOSYLGLYCINAMIDE FORMYLTRANSFERASE"/>
    <property type="match status" value="1"/>
</dbReference>
<dbReference type="Gene3D" id="3.40.50.170">
    <property type="entry name" value="Formyl transferase, N-terminal domain"/>
    <property type="match status" value="1"/>
</dbReference>
<dbReference type="EC" id="2.1.2.2" evidence="4"/>
<dbReference type="SUPFAM" id="SSF142906">
    <property type="entry name" value="YjbR-like"/>
    <property type="match status" value="1"/>
</dbReference>
<feature type="signal peptide" evidence="5">
    <location>
        <begin position="1"/>
        <end position="19"/>
    </location>
</feature>
<dbReference type="GO" id="GO:0005829">
    <property type="term" value="C:cytosol"/>
    <property type="evidence" value="ECO:0007669"/>
    <property type="project" value="TreeGrafter"/>
</dbReference>
<dbReference type="NCBIfam" id="TIGR00639">
    <property type="entry name" value="PurN"/>
    <property type="match status" value="1"/>
</dbReference>
<feature type="active site" description="Proton donor" evidence="4">
    <location>
        <position position="111"/>
    </location>
</feature>
<comment type="similarity">
    <text evidence="4">Belongs to the GART family.</text>
</comment>
<dbReference type="HAMAP" id="MF_01930">
    <property type="entry name" value="PurN"/>
    <property type="match status" value="1"/>
</dbReference>